<dbReference type="InterPro" id="IPR035979">
    <property type="entry name" value="RBD_domain_sf"/>
</dbReference>
<dbReference type="Proteomes" id="UP000186698">
    <property type="component" value="Chromosome 7L"/>
</dbReference>
<dbReference type="InterPro" id="IPR000504">
    <property type="entry name" value="RRM_dom"/>
</dbReference>
<dbReference type="Bgee" id="397946">
    <property type="expression patterns" value="Expressed in gastrula and 19 other cell types or tissues"/>
</dbReference>
<dbReference type="OMA" id="FIEYQHK"/>
<evidence type="ECO:0000256" key="5">
    <source>
        <dbReference type="ARBA" id="ARBA00022884"/>
    </source>
</evidence>
<feature type="region of interest" description="Disordered" evidence="9">
    <location>
        <begin position="48"/>
        <end position="78"/>
    </location>
</feature>
<evidence type="ECO:0000256" key="3">
    <source>
        <dbReference type="ARBA" id="ARBA00016996"/>
    </source>
</evidence>
<keyword evidence="10" id="KW-1185">Reference proteome</keyword>
<dbReference type="SMART" id="SM00360">
    <property type="entry name" value="RRM"/>
    <property type="match status" value="1"/>
</dbReference>
<gene>
    <name evidence="11 12" type="primary">snrnp70.L</name>
    <name evidence="11" type="synonym">snrnp70</name>
    <name evidence="11" type="synonym">snrp70</name>
</gene>
<feature type="region of interest" description="Disordered" evidence="9">
    <location>
        <begin position="190"/>
        <end position="473"/>
    </location>
</feature>
<dbReference type="PaxDb" id="8355-A0A1L8FNI8"/>
<feature type="compositionally biased region" description="Basic and acidic residues" evidence="9">
    <location>
        <begin position="339"/>
        <end position="430"/>
    </location>
</feature>
<dbReference type="OrthoDB" id="4207594at2759"/>
<feature type="compositionally biased region" description="Basic residues" evidence="9">
    <location>
        <begin position="289"/>
        <end position="298"/>
    </location>
</feature>
<dbReference type="RefSeq" id="XP_018079831.1">
    <property type="nucleotide sequence ID" value="XM_018224342.2"/>
</dbReference>
<evidence type="ECO:0000256" key="4">
    <source>
        <dbReference type="ARBA" id="ARBA00022664"/>
    </source>
</evidence>
<dbReference type="GO" id="GO:0071011">
    <property type="term" value="C:precatalytic spliceosome"/>
    <property type="evidence" value="ECO:0007669"/>
    <property type="project" value="TreeGrafter"/>
</dbReference>
<comment type="subcellular location">
    <subcellularLocation>
        <location evidence="1">Nucleus speckle</location>
    </subcellularLocation>
    <subcellularLocation>
        <location evidence="2">Nucleus</location>
        <location evidence="2">Nucleoplasm</location>
    </subcellularLocation>
</comment>
<organism evidence="10 11">
    <name type="scientific">Xenopus laevis</name>
    <name type="common">African clawed frog</name>
    <dbReference type="NCBI Taxonomy" id="8355"/>
    <lineage>
        <taxon>Eukaryota</taxon>
        <taxon>Metazoa</taxon>
        <taxon>Chordata</taxon>
        <taxon>Craniata</taxon>
        <taxon>Vertebrata</taxon>
        <taxon>Euteleostomi</taxon>
        <taxon>Amphibia</taxon>
        <taxon>Batrachia</taxon>
        <taxon>Anura</taxon>
        <taxon>Pipoidea</taxon>
        <taxon>Pipidae</taxon>
        <taxon>Xenopodinae</taxon>
        <taxon>Xenopus</taxon>
        <taxon>Xenopus</taxon>
    </lineage>
</organism>
<accession>A0A1L8FNI8</accession>
<keyword evidence="6" id="KW-0539">Nucleus</keyword>
<feature type="compositionally biased region" description="Basic and acidic residues" evidence="9">
    <location>
        <begin position="210"/>
        <end position="246"/>
    </location>
</feature>
<dbReference type="STRING" id="8355.A0A1L8FNI8"/>
<dbReference type="Gene3D" id="3.30.70.330">
    <property type="match status" value="1"/>
</dbReference>
<evidence type="ECO:0000256" key="9">
    <source>
        <dbReference type="SAM" id="MobiDB-lite"/>
    </source>
</evidence>
<dbReference type="Pfam" id="PF12220">
    <property type="entry name" value="U1snRNP70_N"/>
    <property type="match status" value="1"/>
</dbReference>
<feature type="compositionally biased region" description="Basic and acidic residues" evidence="9">
    <location>
        <begin position="262"/>
        <end position="288"/>
    </location>
</feature>
<feature type="compositionally biased region" description="Basic and acidic residues" evidence="9">
    <location>
        <begin position="299"/>
        <end position="316"/>
    </location>
</feature>
<evidence type="ECO:0000256" key="7">
    <source>
        <dbReference type="ARBA" id="ARBA00023274"/>
    </source>
</evidence>
<dbReference type="InterPro" id="IPR034143">
    <property type="entry name" value="snRNP70_RRM"/>
</dbReference>
<evidence type="ECO:0000313" key="11">
    <source>
        <dbReference type="RefSeq" id="XP_018079831.1"/>
    </source>
</evidence>
<feature type="compositionally biased region" description="Basic and acidic residues" evidence="9">
    <location>
        <begin position="60"/>
        <end position="78"/>
    </location>
</feature>
<protein>
    <recommendedName>
        <fullName evidence="3">U1 small nuclear ribonucleoprotein 70 kDa</fullName>
    </recommendedName>
</protein>
<dbReference type="Pfam" id="PF00076">
    <property type="entry name" value="RRM_1"/>
    <property type="match status" value="1"/>
</dbReference>
<dbReference type="FunFam" id="3.30.70.330:FF:000153">
    <property type="entry name" value="U1 small nuclear ribonucleoprotein 70 kDa"/>
    <property type="match status" value="1"/>
</dbReference>
<evidence type="ECO:0000313" key="12">
    <source>
        <dbReference type="Xenbase" id="XB-GENE-992825"/>
    </source>
</evidence>
<dbReference type="PANTHER" id="PTHR13952">
    <property type="entry name" value="U1 SMALL NUCLEAR RIBONUCLEOPROTEIN 70 KD"/>
    <property type="match status" value="1"/>
</dbReference>
<evidence type="ECO:0000256" key="2">
    <source>
        <dbReference type="ARBA" id="ARBA00004642"/>
    </source>
</evidence>
<dbReference type="GO" id="GO:0003729">
    <property type="term" value="F:mRNA binding"/>
    <property type="evidence" value="ECO:0000318"/>
    <property type="project" value="GO_Central"/>
</dbReference>
<dbReference type="GO" id="GO:0071004">
    <property type="term" value="C:U2-type prespliceosome"/>
    <property type="evidence" value="ECO:0000318"/>
    <property type="project" value="GO_Central"/>
</dbReference>
<dbReference type="AlphaFoldDB" id="A0A1L8FNI8"/>
<dbReference type="GeneID" id="397946"/>
<dbReference type="AGR" id="Xenbase:XB-GENE-992825"/>
<feature type="compositionally biased region" description="Basic residues" evidence="9">
    <location>
        <begin position="247"/>
        <end position="261"/>
    </location>
</feature>
<dbReference type="PROSITE" id="PS50102">
    <property type="entry name" value="RRM"/>
    <property type="match status" value="1"/>
</dbReference>
<dbReference type="CDD" id="cd12236">
    <property type="entry name" value="RRM_snRNP70"/>
    <property type="match status" value="1"/>
</dbReference>
<evidence type="ECO:0000256" key="8">
    <source>
        <dbReference type="PROSITE-ProRule" id="PRU00176"/>
    </source>
</evidence>
<sequence>MTQFLPPNLLALFAPRDPVPYLPPLDKLPHEKHHNQPYCGIAPYIREFEDPRDAPPPTRAETREERMERKRREKIERRQQDVENELKIWDPHNDQNAQGDAFKTLFVARVNYDTTESKLRREFEVYGPIKRIHIVYNKGSEGSGKPRGYAFIEYEHERDMHSAYKHADGKKIDGRRVLVDVERGRTVKGWRPRRLGGGLGGTRRGGADVNIRHSGRDDTSRYDERDRERERDRRERSREREKEPRERRRSRSRERRKRSRSREKEERKRSREKSKDKEKEKDKDNKDRDRKRRSRSRERKRERDRDREKKEERVEAEVPEADDAPQDDAQIGDLGIDGIELKQEPEEKSRERDRERDRDREKGEKDRDKDRDRDRDRRRSHRDRDREKDRDRDRDRDRRRDRDRDRERDKDHKRERDRGDRSEKREERVPDNGMVMEQAEETSQDMYLDQESMQSGDGYLSTENGYMMEPPME</sequence>
<dbReference type="GO" id="GO:0016607">
    <property type="term" value="C:nuclear speck"/>
    <property type="evidence" value="ECO:0007669"/>
    <property type="project" value="UniProtKB-SubCell"/>
</dbReference>
<dbReference type="Xenbase" id="XB-GENE-992825">
    <property type="gene designation" value="snrnp70.L"/>
</dbReference>
<keyword evidence="7 11" id="KW-0687">Ribonucleoprotein</keyword>
<keyword evidence="5 8" id="KW-0694">RNA-binding</keyword>
<evidence type="ECO:0000256" key="1">
    <source>
        <dbReference type="ARBA" id="ARBA00004324"/>
    </source>
</evidence>
<evidence type="ECO:0000256" key="6">
    <source>
        <dbReference type="ARBA" id="ARBA00023242"/>
    </source>
</evidence>
<feature type="compositionally biased region" description="Acidic residues" evidence="9">
    <location>
        <begin position="317"/>
        <end position="326"/>
    </location>
</feature>
<dbReference type="InterPro" id="IPR022023">
    <property type="entry name" value="U1snRNP70_N"/>
</dbReference>
<evidence type="ECO:0000313" key="10">
    <source>
        <dbReference type="Proteomes" id="UP000186698"/>
    </source>
</evidence>
<dbReference type="SUPFAM" id="SSF54928">
    <property type="entry name" value="RNA-binding domain, RBD"/>
    <property type="match status" value="1"/>
</dbReference>
<dbReference type="InterPro" id="IPR051183">
    <property type="entry name" value="U1_U11-U12_snRNP_70-35kDa"/>
</dbReference>
<feature type="compositionally biased region" description="Gly residues" evidence="9">
    <location>
        <begin position="195"/>
        <end position="204"/>
    </location>
</feature>
<dbReference type="PANTHER" id="PTHR13952:SF5">
    <property type="entry name" value="U1 SMALL NUCLEAR RIBONUCLEOPROTEIN 70 KDA"/>
    <property type="match status" value="1"/>
</dbReference>
<dbReference type="GO" id="GO:0000398">
    <property type="term" value="P:mRNA splicing, via spliceosome"/>
    <property type="evidence" value="ECO:0000318"/>
    <property type="project" value="GO_Central"/>
</dbReference>
<dbReference type="GO" id="GO:0030619">
    <property type="term" value="F:U1 snRNA binding"/>
    <property type="evidence" value="ECO:0000318"/>
    <property type="project" value="GO_Central"/>
</dbReference>
<dbReference type="GO" id="GO:0005685">
    <property type="term" value="C:U1 snRNP"/>
    <property type="evidence" value="ECO:0000318"/>
    <property type="project" value="GO_Central"/>
</dbReference>
<keyword evidence="4" id="KW-0507">mRNA processing</keyword>
<dbReference type="CTD" id="397946"/>
<name>A0A1L8FNI8_XENLA</name>
<dbReference type="InterPro" id="IPR012677">
    <property type="entry name" value="Nucleotide-bd_a/b_plait_sf"/>
</dbReference>
<proteinExistence type="predicted"/>
<reference evidence="11" key="1">
    <citation type="submission" date="2025-08" db="UniProtKB">
        <authorList>
            <consortium name="RefSeq"/>
        </authorList>
    </citation>
    <scope>IDENTIFICATION</scope>
    <source>
        <strain evidence="11">J_2021</strain>
        <tissue evidence="11">Erythrocytes</tissue>
    </source>
</reference>